<proteinExistence type="predicted"/>
<protein>
    <submittedName>
        <fullName evidence="1">Glutathione S-transferase</fullName>
    </submittedName>
</protein>
<keyword evidence="2" id="KW-1185">Reference proteome</keyword>
<name>A0ACC0D6Z9_9PEZI</name>
<dbReference type="Proteomes" id="UP001497680">
    <property type="component" value="Unassembled WGS sequence"/>
</dbReference>
<accession>A0ACC0D6Z9</accession>
<dbReference type="EMBL" id="MU394301">
    <property type="protein sequence ID" value="KAI6088494.1"/>
    <property type="molecule type" value="Genomic_DNA"/>
</dbReference>
<evidence type="ECO:0000313" key="1">
    <source>
        <dbReference type="EMBL" id="KAI6088494.1"/>
    </source>
</evidence>
<organism evidence="1 2">
    <name type="scientific">Hypoxylon rubiginosum</name>
    <dbReference type="NCBI Taxonomy" id="110542"/>
    <lineage>
        <taxon>Eukaryota</taxon>
        <taxon>Fungi</taxon>
        <taxon>Dikarya</taxon>
        <taxon>Ascomycota</taxon>
        <taxon>Pezizomycotina</taxon>
        <taxon>Sordariomycetes</taxon>
        <taxon>Xylariomycetidae</taxon>
        <taxon>Xylariales</taxon>
        <taxon>Hypoxylaceae</taxon>
        <taxon>Hypoxylon</taxon>
    </lineage>
</organism>
<comment type="caution">
    <text evidence="1">The sequence shown here is derived from an EMBL/GenBank/DDBJ whole genome shotgun (WGS) entry which is preliminary data.</text>
</comment>
<reference evidence="1 2" key="1">
    <citation type="journal article" date="2022" name="New Phytol.">
        <title>Ecological generalism drives hyperdiversity of secondary metabolite gene clusters in xylarialean endophytes.</title>
        <authorList>
            <person name="Franco M.E.E."/>
            <person name="Wisecaver J.H."/>
            <person name="Arnold A.E."/>
            <person name="Ju Y.M."/>
            <person name="Slot J.C."/>
            <person name="Ahrendt S."/>
            <person name="Moore L.P."/>
            <person name="Eastman K.E."/>
            <person name="Scott K."/>
            <person name="Konkel Z."/>
            <person name="Mondo S.J."/>
            <person name="Kuo A."/>
            <person name="Hayes R.D."/>
            <person name="Haridas S."/>
            <person name="Andreopoulos B."/>
            <person name="Riley R."/>
            <person name="LaButti K."/>
            <person name="Pangilinan J."/>
            <person name="Lipzen A."/>
            <person name="Amirebrahimi M."/>
            <person name="Yan J."/>
            <person name="Adam C."/>
            <person name="Keymanesh K."/>
            <person name="Ng V."/>
            <person name="Louie K."/>
            <person name="Northen T."/>
            <person name="Drula E."/>
            <person name="Henrissat B."/>
            <person name="Hsieh H.M."/>
            <person name="Youens-Clark K."/>
            <person name="Lutzoni F."/>
            <person name="Miadlikowska J."/>
            <person name="Eastwood D.C."/>
            <person name="Hamelin R.C."/>
            <person name="Grigoriev I.V."/>
            <person name="U'Ren J.M."/>
        </authorList>
    </citation>
    <scope>NUCLEOTIDE SEQUENCE [LARGE SCALE GENOMIC DNA]</scope>
    <source>
        <strain evidence="1 2">ER1909</strain>
    </source>
</reference>
<evidence type="ECO:0000313" key="2">
    <source>
        <dbReference type="Proteomes" id="UP001497680"/>
    </source>
</evidence>
<sequence>MATIPPEKAPKPGLNIYGFASVNPYKLSIAAEELSITYNYISVDMSKGENFSEWFASINPNGRMPALIHVKEDGTSVTVFESGACLLYIASEFDKEYKISYPVGTPGYWTQLSWLSWQIAGYGPAMGQACYFNRYAPQPEPFGARRYTAESRRLNHVLDKQLSTSPFIAGDRLTVADIAIFIFAYSATWAGVNINEFPHVKAWLDKLVQRPGFQKGLQIPVPYMFSDEAVCNPDAQEPYNNMRKYAAQMIKGTTDKWAADVVPVPSDHANY</sequence>
<gene>
    <name evidence="1" type="ORF">F4821DRAFT_90371</name>
</gene>